<sequence length="366" mass="41225">MESLFSSSHHYKYMLKPSAFFPIISALFSVPTPSLISPFNLSSPLSLSHTHTNTHRHTSSPFLSFRALFYLIKMAYEDQCQQGLKPKYDCLLFDVDDTLYPRSSGLLEEVTKNIQEYMIQKLGIEETEASQMNGVLYKSYGTSMAGLKAIGYDFDNDDYHRFVHGRLPYERLRPDHVLRNLLLSLPIRKVIFSNADQAHVAKVLSRLGLEDCFEGVICFETLNPFNYEDINACDGTGAWSPSYASKSQILDIIEHPCQSNPVSALPKSPVVCKPFEDAFEQAFKLANINPQKTVFFDDSVRNIMTGKLMGLHTVLVGTANRTNGADYALESIHNMKEALSDLWKANDKSEARSFTRKVSMETTVTA</sequence>
<dbReference type="InterPro" id="IPR006439">
    <property type="entry name" value="HAD-SF_hydro_IA"/>
</dbReference>
<keyword evidence="2" id="KW-1185">Reference proteome</keyword>
<dbReference type="STRING" id="3694.A0A3N7GA42"/>
<dbReference type="GO" id="GO:0016787">
    <property type="term" value="F:hydrolase activity"/>
    <property type="evidence" value="ECO:0000318"/>
    <property type="project" value="GO_Central"/>
</dbReference>
<dbReference type="InterPro" id="IPR010237">
    <property type="entry name" value="Pyr-5-nucltdase"/>
</dbReference>
<proteinExistence type="predicted"/>
<reference evidence="1 2" key="1">
    <citation type="journal article" date="2006" name="Science">
        <title>The genome of black cottonwood, Populus trichocarpa (Torr. &amp; Gray).</title>
        <authorList>
            <person name="Tuskan G.A."/>
            <person name="Difazio S."/>
            <person name="Jansson S."/>
            <person name="Bohlmann J."/>
            <person name="Grigoriev I."/>
            <person name="Hellsten U."/>
            <person name="Putnam N."/>
            <person name="Ralph S."/>
            <person name="Rombauts S."/>
            <person name="Salamov A."/>
            <person name="Schein J."/>
            <person name="Sterck L."/>
            <person name="Aerts A."/>
            <person name="Bhalerao R.R."/>
            <person name="Bhalerao R.P."/>
            <person name="Blaudez D."/>
            <person name="Boerjan W."/>
            <person name="Brun A."/>
            <person name="Brunner A."/>
            <person name="Busov V."/>
            <person name="Campbell M."/>
            <person name="Carlson J."/>
            <person name="Chalot M."/>
            <person name="Chapman J."/>
            <person name="Chen G.L."/>
            <person name="Cooper D."/>
            <person name="Coutinho P.M."/>
            <person name="Couturier J."/>
            <person name="Covert S."/>
            <person name="Cronk Q."/>
            <person name="Cunningham R."/>
            <person name="Davis J."/>
            <person name="Degroeve S."/>
            <person name="Dejardin A."/>
            <person name="Depamphilis C."/>
            <person name="Detter J."/>
            <person name="Dirks B."/>
            <person name="Dubchak I."/>
            <person name="Duplessis S."/>
            <person name="Ehlting J."/>
            <person name="Ellis B."/>
            <person name="Gendler K."/>
            <person name="Goodstein D."/>
            <person name="Gribskov M."/>
            <person name="Grimwood J."/>
            <person name="Groover A."/>
            <person name="Gunter L."/>
            <person name="Hamberger B."/>
            <person name="Heinze B."/>
            <person name="Helariutta Y."/>
            <person name="Henrissat B."/>
            <person name="Holligan D."/>
            <person name="Holt R."/>
            <person name="Huang W."/>
            <person name="Islam-Faridi N."/>
            <person name="Jones S."/>
            <person name="Jones-Rhoades M."/>
            <person name="Jorgensen R."/>
            <person name="Joshi C."/>
            <person name="Kangasjarvi J."/>
            <person name="Karlsson J."/>
            <person name="Kelleher C."/>
            <person name="Kirkpatrick R."/>
            <person name="Kirst M."/>
            <person name="Kohler A."/>
            <person name="Kalluri U."/>
            <person name="Larimer F."/>
            <person name="Leebens-Mack J."/>
            <person name="Leple J.C."/>
            <person name="Locascio P."/>
            <person name="Lou Y."/>
            <person name="Lucas S."/>
            <person name="Martin F."/>
            <person name="Montanini B."/>
            <person name="Napoli C."/>
            <person name="Nelson D.R."/>
            <person name="Nelson C."/>
            <person name="Nieminen K."/>
            <person name="Nilsson O."/>
            <person name="Pereda V."/>
            <person name="Peter G."/>
            <person name="Philippe R."/>
            <person name="Pilate G."/>
            <person name="Poliakov A."/>
            <person name="Razumovskaya J."/>
            <person name="Richardson P."/>
            <person name="Rinaldi C."/>
            <person name="Ritland K."/>
            <person name="Rouze P."/>
            <person name="Ryaboy D."/>
            <person name="Schmutz J."/>
            <person name="Schrader J."/>
            <person name="Segerman B."/>
            <person name="Shin H."/>
            <person name="Siddiqui A."/>
            <person name="Sterky F."/>
            <person name="Terry A."/>
            <person name="Tsai C.J."/>
            <person name="Uberbacher E."/>
            <person name="Unneberg P."/>
            <person name="Vahala J."/>
            <person name="Wall K."/>
            <person name="Wessler S."/>
            <person name="Yang G."/>
            <person name="Yin T."/>
            <person name="Douglas C."/>
            <person name="Marra M."/>
            <person name="Sandberg G."/>
            <person name="Van de Peer Y."/>
            <person name="Rokhsar D."/>
        </authorList>
    </citation>
    <scope>NUCLEOTIDE SEQUENCE [LARGE SCALE GENOMIC DNA]</scope>
    <source>
        <strain evidence="2">cv. Nisqually</strain>
    </source>
</reference>
<dbReference type="SFLD" id="SFLDG01132">
    <property type="entry name" value="C1.5.3:_5'-Nucleotidase_Like"/>
    <property type="match status" value="1"/>
</dbReference>
<name>A0A3N7GA42_POPTR</name>
<dbReference type="PANTHER" id="PTHR12725:SF111">
    <property type="entry name" value="PUTATIVE-RELATED"/>
    <property type="match status" value="1"/>
</dbReference>
<dbReference type="SUPFAM" id="SSF56784">
    <property type="entry name" value="HAD-like"/>
    <property type="match status" value="1"/>
</dbReference>
<accession>A0A3N7GA42</accession>
<dbReference type="SFLD" id="SFLDS00003">
    <property type="entry name" value="Haloacid_Dehalogenase"/>
    <property type="match status" value="1"/>
</dbReference>
<dbReference type="NCBIfam" id="TIGR01993">
    <property type="entry name" value="Pyr-5-nucltdase"/>
    <property type="match status" value="1"/>
</dbReference>
<dbReference type="SFLD" id="SFLDG01129">
    <property type="entry name" value="C1.5:_HAD__Beta-PGM__Phosphata"/>
    <property type="match status" value="1"/>
</dbReference>
<dbReference type="OrthoDB" id="1065058at2759"/>
<dbReference type="NCBIfam" id="TIGR01509">
    <property type="entry name" value="HAD-SF-IA-v3"/>
    <property type="match status" value="1"/>
</dbReference>
<dbReference type="Gramene" id="Potri.009G033500.2.v4.1">
    <property type="protein sequence ID" value="Potri.009G033500.2.v4.1"/>
    <property type="gene ID" value="Potri.009G033500.v4.1"/>
</dbReference>
<dbReference type="SMR" id="A0A3N7GA42"/>
<dbReference type="EMBL" id="CM009298">
    <property type="protein sequence ID" value="RQO95511.1"/>
    <property type="molecule type" value="Genomic_DNA"/>
</dbReference>
<dbReference type="InParanoid" id="A0A3N7GA42"/>
<dbReference type="InterPro" id="IPR036412">
    <property type="entry name" value="HAD-like_sf"/>
</dbReference>
<dbReference type="Gene3D" id="1.10.150.450">
    <property type="match status" value="1"/>
</dbReference>
<protein>
    <submittedName>
        <fullName evidence="1">Uncharacterized protein</fullName>
    </submittedName>
</protein>
<dbReference type="Proteomes" id="UP000006729">
    <property type="component" value="Chromosome 9"/>
</dbReference>
<dbReference type="AlphaFoldDB" id="A0A3N7GA42"/>
<evidence type="ECO:0000313" key="1">
    <source>
        <dbReference type="EMBL" id="RQO95511.1"/>
    </source>
</evidence>
<organism evidence="1 2">
    <name type="scientific">Populus trichocarpa</name>
    <name type="common">Western balsam poplar</name>
    <name type="synonym">Populus balsamifera subsp. trichocarpa</name>
    <dbReference type="NCBI Taxonomy" id="3694"/>
    <lineage>
        <taxon>Eukaryota</taxon>
        <taxon>Viridiplantae</taxon>
        <taxon>Streptophyta</taxon>
        <taxon>Embryophyta</taxon>
        <taxon>Tracheophyta</taxon>
        <taxon>Spermatophyta</taxon>
        <taxon>Magnoliopsida</taxon>
        <taxon>eudicotyledons</taxon>
        <taxon>Gunneridae</taxon>
        <taxon>Pentapetalae</taxon>
        <taxon>rosids</taxon>
        <taxon>fabids</taxon>
        <taxon>Malpighiales</taxon>
        <taxon>Salicaceae</taxon>
        <taxon>Saliceae</taxon>
        <taxon>Populus</taxon>
    </lineage>
</organism>
<dbReference type="InterPro" id="IPR023214">
    <property type="entry name" value="HAD_sf"/>
</dbReference>
<dbReference type="Gene3D" id="3.40.50.1000">
    <property type="entry name" value="HAD superfamily/HAD-like"/>
    <property type="match status" value="1"/>
</dbReference>
<dbReference type="PANTHER" id="PTHR12725">
    <property type="entry name" value="HALOACID DEHALOGENASE-LIKE HYDROLASE"/>
    <property type="match status" value="1"/>
</dbReference>
<gene>
    <name evidence="1" type="ORF">POPTR_009G033500</name>
</gene>
<evidence type="ECO:0000313" key="2">
    <source>
        <dbReference type="Proteomes" id="UP000006729"/>
    </source>
</evidence>